<dbReference type="RefSeq" id="WP_263339357.1">
    <property type="nucleotide sequence ID" value="NZ_JAGSYH010000005.1"/>
</dbReference>
<evidence type="ECO:0000313" key="2">
    <source>
        <dbReference type="EMBL" id="MFC5863046.1"/>
    </source>
</evidence>
<gene>
    <name evidence="2" type="ORF">ACFPT7_12140</name>
</gene>
<reference evidence="3" key="1">
    <citation type="journal article" date="2019" name="Int. J. Syst. Evol. Microbiol.">
        <title>The Global Catalogue of Microorganisms (GCM) 10K type strain sequencing project: providing services to taxonomists for standard genome sequencing and annotation.</title>
        <authorList>
            <consortium name="The Broad Institute Genomics Platform"/>
            <consortium name="The Broad Institute Genome Sequencing Center for Infectious Disease"/>
            <person name="Wu L."/>
            <person name="Ma J."/>
        </authorList>
    </citation>
    <scope>NUCLEOTIDE SEQUENCE [LARGE SCALE GENOMIC DNA]</scope>
    <source>
        <strain evidence="3">JCM 4087</strain>
    </source>
</reference>
<protein>
    <submittedName>
        <fullName evidence="2">Uncharacterized protein</fullName>
    </submittedName>
</protein>
<keyword evidence="3" id="KW-1185">Reference proteome</keyword>
<accession>A0ABW1EFK9</accession>
<sequence>MSEAQQVALVQTLLYFIGHQQYTPTAAQVQSQLQTFTQQSSTGSGTSGNKLPVGWDLAKNQKV</sequence>
<organism evidence="2 3">
    <name type="scientific">Acidicapsa dinghuensis</name>
    <dbReference type="NCBI Taxonomy" id="2218256"/>
    <lineage>
        <taxon>Bacteria</taxon>
        <taxon>Pseudomonadati</taxon>
        <taxon>Acidobacteriota</taxon>
        <taxon>Terriglobia</taxon>
        <taxon>Terriglobales</taxon>
        <taxon>Acidobacteriaceae</taxon>
        <taxon>Acidicapsa</taxon>
    </lineage>
</organism>
<feature type="compositionally biased region" description="Low complexity" evidence="1">
    <location>
        <begin position="37"/>
        <end position="48"/>
    </location>
</feature>
<evidence type="ECO:0000313" key="3">
    <source>
        <dbReference type="Proteomes" id="UP001596091"/>
    </source>
</evidence>
<name>A0ABW1EFK9_9BACT</name>
<evidence type="ECO:0000256" key="1">
    <source>
        <dbReference type="SAM" id="MobiDB-lite"/>
    </source>
</evidence>
<feature type="region of interest" description="Disordered" evidence="1">
    <location>
        <begin position="37"/>
        <end position="63"/>
    </location>
</feature>
<comment type="caution">
    <text evidence="2">The sequence shown here is derived from an EMBL/GenBank/DDBJ whole genome shotgun (WGS) entry which is preliminary data.</text>
</comment>
<dbReference type="EMBL" id="JBHSPH010000003">
    <property type="protein sequence ID" value="MFC5863046.1"/>
    <property type="molecule type" value="Genomic_DNA"/>
</dbReference>
<dbReference type="Proteomes" id="UP001596091">
    <property type="component" value="Unassembled WGS sequence"/>
</dbReference>
<proteinExistence type="predicted"/>